<comment type="caution">
    <text evidence="1">The sequence shown here is derived from an EMBL/GenBank/DDBJ whole genome shotgun (WGS) entry which is preliminary data.</text>
</comment>
<proteinExistence type="predicted"/>
<organism evidence="1 2">
    <name type="scientific">Acaulospora colombiana</name>
    <dbReference type="NCBI Taxonomy" id="27376"/>
    <lineage>
        <taxon>Eukaryota</taxon>
        <taxon>Fungi</taxon>
        <taxon>Fungi incertae sedis</taxon>
        <taxon>Mucoromycota</taxon>
        <taxon>Glomeromycotina</taxon>
        <taxon>Glomeromycetes</taxon>
        <taxon>Diversisporales</taxon>
        <taxon>Acaulosporaceae</taxon>
        <taxon>Acaulospora</taxon>
    </lineage>
</organism>
<dbReference type="Proteomes" id="UP000789525">
    <property type="component" value="Unassembled WGS sequence"/>
</dbReference>
<feature type="non-terminal residue" evidence="1">
    <location>
        <position position="71"/>
    </location>
</feature>
<protein>
    <submittedName>
        <fullName evidence="1">1411_t:CDS:1</fullName>
    </submittedName>
</protein>
<evidence type="ECO:0000313" key="2">
    <source>
        <dbReference type="Proteomes" id="UP000789525"/>
    </source>
</evidence>
<sequence length="71" mass="8046">IESSPERLGWVEPSLKFGEETVKLVRSIGVGRASVVYEGIYKDINVVVKMMKKANYLPCFERERAALEELS</sequence>
<name>A0ACA9PDQ0_9GLOM</name>
<gene>
    <name evidence="1" type="ORF">ACOLOM_LOCUS10239</name>
</gene>
<keyword evidence="2" id="KW-1185">Reference proteome</keyword>
<accession>A0ACA9PDQ0</accession>
<evidence type="ECO:0000313" key="1">
    <source>
        <dbReference type="EMBL" id="CAG8700950.1"/>
    </source>
</evidence>
<reference evidence="1" key="1">
    <citation type="submission" date="2021-06" db="EMBL/GenBank/DDBJ databases">
        <authorList>
            <person name="Kallberg Y."/>
            <person name="Tangrot J."/>
            <person name="Rosling A."/>
        </authorList>
    </citation>
    <scope>NUCLEOTIDE SEQUENCE</scope>
    <source>
        <strain evidence="1">CL356</strain>
    </source>
</reference>
<dbReference type="EMBL" id="CAJVPT010032312">
    <property type="protein sequence ID" value="CAG8700950.1"/>
    <property type="molecule type" value="Genomic_DNA"/>
</dbReference>
<feature type="non-terminal residue" evidence="1">
    <location>
        <position position="1"/>
    </location>
</feature>